<dbReference type="AlphaFoldDB" id="A0AAE1KVN3"/>
<keyword evidence="1" id="KW-0812">Transmembrane</keyword>
<keyword evidence="1" id="KW-1133">Transmembrane helix</keyword>
<accession>A0AAE1KVN3</accession>
<proteinExistence type="predicted"/>
<evidence type="ECO:0000313" key="2">
    <source>
        <dbReference type="EMBL" id="KAK3885592.1"/>
    </source>
</evidence>
<comment type="caution">
    <text evidence="2">The sequence shown here is derived from an EMBL/GenBank/DDBJ whole genome shotgun (WGS) entry which is preliminary data.</text>
</comment>
<keyword evidence="1" id="KW-0472">Membrane</keyword>
<keyword evidence="3" id="KW-1185">Reference proteome</keyword>
<protein>
    <submittedName>
        <fullName evidence="2">Uncharacterized protein</fullName>
    </submittedName>
</protein>
<sequence length="277" mass="30907">MLDYVIIRQRDRQNVLLTRAMRGADCWTDHRLVRSFMSLHIRPPTRKRPAMKKLNCASLKTADGKTNLADAISHRMADAPALEEFDDCIEAGWTHFAKTVTNAAKEVLGFAERKNKDCVMSDARGATRGYFIAFSALHHRNQNSSALSVDDSAAPALDSTRSIASEWLAVTDITAGRNRGALRHNCSTNLTHFPKLLLGMKCTGASKDCGVVSTSCWNDIKLMENLPPSAEVMGILAIKMVWMEVMVSLVVGTFLTWVCYKSLHIDLRYHLVPIINW</sequence>
<dbReference type="Proteomes" id="UP001286313">
    <property type="component" value="Unassembled WGS sequence"/>
</dbReference>
<evidence type="ECO:0000313" key="3">
    <source>
        <dbReference type="Proteomes" id="UP001286313"/>
    </source>
</evidence>
<name>A0AAE1KVN3_PETCI</name>
<gene>
    <name evidence="2" type="ORF">Pcinc_010184</name>
</gene>
<organism evidence="2 3">
    <name type="scientific">Petrolisthes cinctipes</name>
    <name type="common">Flat porcelain crab</name>
    <dbReference type="NCBI Taxonomy" id="88211"/>
    <lineage>
        <taxon>Eukaryota</taxon>
        <taxon>Metazoa</taxon>
        <taxon>Ecdysozoa</taxon>
        <taxon>Arthropoda</taxon>
        <taxon>Crustacea</taxon>
        <taxon>Multicrustacea</taxon>
        <taxon>Malacostraca</taxon>
        <taxon>Eumalacostraca</taxon>
        <taxon>Eucarida</taxon>
        <taxon>Decapoda</taxon>
        <taxon>Pleocyemata</taxon>
        <taxon>Anomura</taxon>
        <taxon>Galatheoidea</taxon>
        <taxon>Porcellanidae</taxon>
        <taxon>Petrolisthes</taxon>
    </lineage>
</organism>
<dbReference type="EMBL" id="JAWQEG010000786">
    <property type="protein sequence ID" value="KAK3885592.1"/>
    <property type="molecule type" value="Genomic_DNA"/>
</dbReference>
<feature type="transmembrane region" description="Helical" evidence="1">
    <location>
        <begin position="240"/>
        <end position="260"/>
    </location>
</feature>
<reference evidence="2" key="1">
    <citation type="submission" date="2023-10" db="EMBL/GenBank/DDBJ databases">
        <title>Genome assemblies of two species of porcelain crab, Petrolisthes cinctipes and Petrolisthes manimaculis (Anomura: Porcellanidae).</title>
        <authorList>
            <person name="Angst P."/>
        </authorList>
    </citation>
    <scope>NUCLEOTIDE SEQUENCE</scope>
    <source>
        <strain evidence="2">PB745_01</strain>
        <tissue evidence="2">Gill</tissue>
    </source>
</reference>
<evidence type="ECO:0000256" key="1">
    <source>
        <dbReference type="SAM" id="Phobius"/>
    </source>
</evidence>